<dbReference type="Pfam" id="PF07963">
    <property type="entry name" value="N_methyl"/>
    <property type="match status" value="1"/>
</dbReference>
<name>A0A0G0CPD1_9BACT</name>
<dbReference type="EMBL" id="LBOW01000002">
    <property type="protein sequence ID" value="KKP45237.1"/>
    <property type="molecule type" value="Genomic_DNA"/>
</dbReference>
<evidence type="ECO:0000256" key="1">
    <source>
        <dbReference type="SAM" id="Phobius"/>
    </source>
</evidence>
<protein>
    <submittedName>
        <fullName evidence="2">Uncharacterized protein</fullName>
    </submittedName>
</protein>
<keyword evidence="1" id="KW-1133">Transmembrane helix</keyword>
<proteinExistence type="predicted"/>
<dbReference type="Gene3D" id="3.30.700.10">
    <property type="entry name" value="Glycoprotein, Type 4 Pilin"/>
    <property type="match status" value="1"/>
</dbReference>
<dbReference type="InterPro" id="IPR045584">
    <property type="entry name" value="Pilin-like"/>
</dbReference>
<comment type="caution">
    <text evidence="2">The sequence shown here is derived from an EMBL/GenBank/DDBJ whole genome shotgun (WGS) entry which is preliminary data.</text>
</comment>
<feature type="transmembrane region" description="Helical" evidence="1">
    <location>
        <begin position="6"/>
        <end position="30"/>
    </location>
</feature>
<reference evidence="2 3" key="1">
    <citation type="journal article" date="2015" name="Nature">
        <title>rRNA introns, odd ribosomes, and small enigmatic genomes across a large radiation of phyla.</title>
        <authorList>
            <person name="Brown C.T."/>
            <person name="Hug L.A."/>
            <person name="Thomas B.C."/>
            <person name="Sharon I."/>
            <person name="Castelle C.J."/>
            <person name="Singh A."/>
            <person name="Wilkins M.J."/>
            <person name="Williams K.H."/>
            <person name="Banfield J.F."/>
        </authorList>
    </citation>
    <scope>NUCLEOTIDE SEQUENCE [LARGE SCALE GENOMIC DNA]</scope>
</reference>
<dbReference type="STRING" id="1618566.UR35_C0002G0070"/>
<keyword evidence="1" id="KW-0812">Transmembrane</keyword>
<keyword evidence="1" id="KW-0472">Membrane</keyword>
<evidence type="ECO:0000313" key="3">
    <source>
        <dbReference type="Proteomes" id="UP000034778"/>
    </source>
</evidence>
<dbReference type="InterPro" id="IPR012902">
    <property type="entry name" value="N_methyl_site"/>
</dbReference>
<sequence>MKRNSAYTLIELLIAITIIIIVFTIGFVSFREFSRRQTLTGVLKAVKADLRSAQQFALTGQKPEGCVTLSGYLFNLSDSYVYELIASCEPSDIIIKTVDLSSKNITISSLPSFIKFKVLGQGTDLISSLTLTLTHDLAGTTGQVTIGIGGDIE</sequence>
<dbReference type="AlphaFoldDB" id="A0A0G0CPD1"/>
<organism evidence="2 3">
    <name type="scientific">Candidatus Woesebacteria bacterium GW2011_GWB1_33_22</name>
    <dbReference type="NCBI Taxonomy" id="1618566"/>
    <lineage>
        <taxon>Bacteria</taxon>
        <taxon>Candidatus Woeseibacteriota</taxon>
    </lineage>
</organism>
<gene>
    <name evidence="2" type="ORF">UR35_C0002G0070</name>
</gene>
<dbReference type="SUPFAM" id="SSF54523">
    <property type="entry name" value="Pili subunits"/>
    <property type="match status" value="1"/>
</dbReference>
<evidence type="ECO:0000313" key="2">
    <source>
        <dbReference type="EMBL" id="KKP45237.1"/>
    </source>
</evidence>
<accession>A0A0G0CPD1</accession>
<dbReference type="Proteomes" id="UP000034778">
    <property type="component" value="Unassembled WGS sequence"/>
</dbReference>